<dbReference type="EMBL" id="LWMH01000001">
    <property type="protein sequence ID" value="KZS45569.1"/>
    <property type="molecule type" value="Genomic_DNA"/>
</dbReference>
<comment type="caution">
    <text evidence="1">The sequence shown here is derived from an EMBL/GenBank/DDBJ whole genome shotgun (WGS) entry which is preliminary data.</text>
</comment>
<dbReference type="Proteomes" id="UP000076796">
    <property type="component" value="Unassembled WGS sequence"/>
</dbReference>
<accession>A0A163HND4</accession>
<organism evidence="1 2">
    <name type="scientific">Paenibacillus glucanolyticus</name>
    <dbReference type="NCBI Taxonomy" id="59843"/>
    <lineage>
        <taxon>Bacteria</taxon>
        <taxon>Bacillati</taxon>
        <taxon>Bacillota</taxon>
        <taxon>Bacilli</taxon>
        <taxon>Bacillales</taxon>
        <taxon>Paenibacillaceae</taxon>
        <taxon>Paenibacillus</taxon>
    </lineage>
</organism>
<evidence type="ECO:0000313" key="1">
    <source>
        <dbReference type="EMBL" id="KZS45569.1"/>
    </source>
</evidence>
<reference evidence="1" key="1">
    <citation type="journal article" date="2016" name="Genome Announc.">
        <title>Draft genomes of two strains of Paenibacillus glucanolyticus with capability to degrade lignocellulose.</title>
        <authorList>
            <person name="Mathews S.L."/>
            <person name="Pawlak J."/>
            <person name="Grunden A.M."/>
        </authorList>
    </citation>
    <scope>NUCLEOTIDE SEQUENCE [LARGE SCALE GENOMIC DNA]</scope>
    <source>
        <strain evidence="1">SLM1</strain>
    </source>
</reference>
<proteinExistence type="predicted"/>
<dbReference type="OrthoDB" id="1957791at2"/>
<evidence type="ECO:0000313" key="2">
    <source>
        <dbReference type="Proteomes" id="UP000076796"/>
    </source>
</evidence>
<protein>
    <submittedName>
        <fullName evidence="1">Uncharacterized protein</fullName>
    </submittedName>
</protein>
<dbReference type="RefSeq" id="WP_063477849.1">
    <property type="nucleotide sequence ID" value="NZ_CP147845.1"/>
</dbReference>
<dbReference type="GeneID" id="97553143"/>
<name>A0A163HND4_9BACL</name>
<sequence>MKVLKISYPTSLSEISNKENDNIDVFVELEDGYSITVVVSTPLNLLDQMNRDNINFIAPPQPEIIVKSLTEENIALAIEEYAREDAFWLKLLYVASLDKDAIDLGRIHRYLFEIQRMNNELTGE</sequence>
<keyword evidence="2" id="KW-1185">Reference proteome</keyword>
<dbReference type="AlphaFoldDB" id="A0A163HND4"/>
<gene>
    <name evidence="1" type="ORF">AWU65_06350</name>
</gene>